<dbReference type="Proteomes" id="UP000567179">
    <property type="component" value="Unassembled WGS sequence"/>
</dbReference>
<feature type="compositionally biased region" description="Basic residues" evidence="1">
    <location>
        <begin position="83"/>
        <end position="107"/>
    </location>
</feature>
<gene>
    <name evidence="2" type="ORF">D9619_007029</name>
</gene>
<feature type="compositionally biased region" description="Basic residues" evidence="1">
    <location>
        <begin position="139"/>
        <end position="162"/>
    </location>
</feature>
<accession>A0A8H5B2J8</accession>
<comment type="caution">
    <text evidence="2">The sequence shown here is derived from an EMBL/GenBank/DDBJ whole genome shotgun (WGS) entry which is preliminary data.</text>
</comment>
<proteinExistence type="predicted"/>
<protein>
    <submittedName>
        <fullName evidence="2">Uncharacterized protein</fullName>
    </submittedName>
</protein>
<reference evidence="2 3" key="1">
    <citation type="journal article" date="2020" name="ISME J.">
        <title>Uncovering the hidden diversity of litter-decomposition mechanisms in mushroom-forming fungi.</title>
        <authorList>
            <person name="Floudas D."/>
            <person name="Bentzer J."/>
            <person name="Ahren D."/>
            <person name="Johansson T."/>
            <person name="Persson P."/>
            <person name="Tunlid A."/>
        </authorList>
    </citation>
    <scope>NUCLEOTIDE SEQUENCE [LARGE SCALE GENOMIC DNA]</scope>
    <source>
        <strain evidence="2 3">CBS 101986</strain>
    </source>
</reference>
<evidence type="ECO:0000256" key="1">
    <source>
        <dbReference type="SAM" id="MobiDB-lite"/>
    </source>
</evidence>
<name>A0A8H5B2J8_9AGAR</name>
<dbReference type="OrthoDB" id="2538345at2759"/>
<organism evidence="2 3">
    <name type="scientific">Psilocybe cf. subviscida</name>
    <dbReference type="NCBI Taxonomy" id="2480587"/>
    <lineage>
        <taxon>Eukaryota</taxon>
        <taxon>Fungi</taxon>
        <taxon>Dikarya</taxon>
        <taxon>Basidiomycota</taxon>
        <taxon>Agaricomycotina</taxon>
        <taxon>Agaricomycetes</taxon>
        <taxon>Agaricomycetidae</taxon>
        <taxon>Agaricales</taxon>
        <taxon>Agaricineae</taxon>
        <taxon>Strophariaceae</taxon>
        <taxon>Psilocybe</taxon>
    </lineage>
</organism>
<feature type="compositionally biased region" description="Basic and acidic residues" evidence="1">
    <location>
        <begin position="18"/>
        <end position="57"/>
    </location>
</feature>
<dbReference type="PANTHER" id="PTHR34689:SF1">
    <property type="entry name" value="NUCLEIC ACID-BINDING PROTEIN"/>
    <property type="match status" value="1"/>
</dbReference>
<sequence length="319" mass="38038">MPRDRRPSSRSQSPRPSKKYDDDAAGSRRHTDDRRTRDSRRSKSRSRSPEPRRSRSPERKRHRGHDSKSPADSRSRSRSRDRDRKRRKHRSKSRSRSRDVKGKRRRDHSVSSSSSSSDDDSHRRKKDKRKDKDRDGKRSKSKERRREKKREKKERKQKKKKDKATVPHWGKYGIISDIDIFTKNQEFYTWLVEERKINPETVSKETEKKEFSRFVEDYNTATLPHEKYYNMDAYEKRMSALRQGEYLPPVNDSYDFNADMKAVTSSHKKAALEQESYMSKEQLMELRRVQKERSEVGRMKLLGMDVKQNFGKAIDPASI</sequence>
<dbReference type="AlphaFoldDB" id="A0A8H5B2J8"/>
<evidence type="ECO:0000313" key="2">
    <source>
        <dbReference type="EMBL" id="KAF5315471.1"/>
    </source>
</evidence>
<evidence type="ECO:0000313" key="3">
    <source>
        <dbReference type="Proteomes" id="UP000567179"/>
    </source>
</evidence>
<feature type="region of interest" description="Disordered" evidence="1">
    <location>
        <begin position="1"/>
        <end position="167"/>
    </location>
</feature>
<keyword evidence="3" id="KW-1185">Reference proteome</keyword>
<feature type="compositionally biased region" description="Basic and acidic residues" evidence="1">
    <location>
        <begin position="66"/>
        <end position="82"/>
    </location>
</feature>
<dbReference type="PANTHER" id="PTHR34689">
    <property type="entry name" value="NUCLEIC ACID-BINDING PROTEIN"/>
    <property type="match status" value="1"/>
</dbReference>
<dbReference type="EMBL" id="JAACJJ010000043">
    <property type="protein sequence ID" value="KAF5315471.1"/>
    <property type="molecule type" value="Genomic_DNA"/>
</dbReference>